<keyword evidence="2" id="KW-1185">Reference proteome</keyword>
<dbReference type="EMBL" id="KZ613465">
    <property type="protein sequence ID" value="PMD27742.1"/>
    <property type="molecule type" value="Genomic_DNA"/>
</dbReference>
<gene>
    <name evidence="1" type="ORF">NA56DRAFT_146301</name>
</gene>
<protein>
    <submittedName>
        <fullName evidence="1">Uncharacterized protein</fullName>
    </submittedName>
</protein>
<sequence>MIEPIDRWRSVRGRRVGSSSLLCHDWHCASFTTLKLQFSEAMWSSCFDTKPSPSGSKYSGESGVFGRIAPLAAVYNSWSASHMLQHQQKEALAVPLRQASSVRKKLDCETGMVLWRQRQPHETLRLWGTAVNGHFCWNTKHGYCVGSTSTSRTKETALVRLDAETFSLHLIFRWQSEMSSATQCSIDSATDARDGGVGPLINFDETCLTFLHRHRR</sequence>
<evidence type="ECO:0000313" key="1">
    <source>
        <dbReference type="EMBL" id="PMD27742.1"/>
    </source>
</evidence>
<evidence type="ECO:0000313" key="2">
    <source>
        <dbReference type="Proteomes" id="UP000235672"/>
    </source>
</evidence>
<name>A0A2J6QN93_9HELO</name>
<organism evidence="1 2">
    <name type="scientific">Hyaloscypha hepaticicola</name>
    <dbReference type="NCBI Taxonomy" id="2082293"/>
    <lineage>
        <taxon>Eukaryota</taxon>
        <taxon>Fungi</taxon>
        <taxon>Dikarya</taxon>
        <taxon>Ascomycota</taxon>
        <taxon>Pezizomycotina</taxon>
        <taxon>Leotiomycetes</taxon>
        <taxon>Helotiales</taxon>
        <taxon>Hyaloscyphaceae</taxon>
        <taxon>Hyaloscypha</taxon>
    </lineage>
</organism>
<dbReference type="Proteomes" id="UP000235672">
    <property type="component" value="Unassembled WGS sequence"/>
</dbReference>
<dbReference type="AlphaFoldDB" id="A0A2J6QN93"/>
<accession>A0A2J6QN93</accession>
<proteinExistence type="predicted"/>
<reference evidence="1 2" key="1">
    <citation type="submission" date="2016-05" db="EMBL/GenBank/DDBJ databases">
        <title>A degradative enzymes factory behind the ericoid mycorrhizal symbiosis.</title>
        <authorList>
            <consortium name="DOE Joint Genome Institute"/>
            <person name="Martino E."/>
            <person name="Morin E."/>
            <person name="Grelet G."/>
            <person name="Kuo A."/>
            <person name="Kohler A."/>
            <person name="Daghino S."/>
            <person name="Barry K."/>
            <person name="Choi C."/>
            <person name="Cichocki N."/>
            <person name="Clum A."/>
            <person name="Copeland A."/>
            <person name="Hainaut M."/>
            <person name="Haridas S."/>
            <person name="Labutti K."/>
            <person name="Lindquist E."/>
            <person name="Lipzen A."/>
            <person name="Khouja H.-R."/>
            <person name="Murat C."/>
            <person name="Ohm R."/>
            <person name="Olson A."/>
            <person name="Spatafora J."/>
            <person name="Veneault-Fourrey C."/>
            <person name="Henrissat B."/>
            <person name="Grigoriev I."/>
            <person name="Martin F."/>
            <person name="Perotto S."/>
        </authorList>
    </citation>
    <scope>NUCLEOTIDE SEQUENCE [LARGE SCALE GENOMIC DNA]</scope>
    <source>
        <strain evidence="1 2">UAMH 7357</strain>
    </source>
</reference>